<dbReference type="InterPro" id="IPR017930">
    <property type="entry name" value="Myb_dom"/>
</dbReference>
<gene>
    <name evidence="8" type="primary">LOC105034576</name>
</gene>
<feature type="domain" description="HTH myb-type" evidence="6">
    <location>
        <begin position="27"/>
        <end position="87"/>
    </location>
</feature>
<evidence type="ECO:0000256" key="1">
    <source>
        <dbReference type="ARBA" id="ARBA00023015"/>
    </source>
</evidence>
<dbReference type="KEGG" id="egu:105034576"/>
<evidence type="ECO:0000256" key="3">
    <source>
        <dbReference type="ARBA" id="ARBA00023163"/>
    </source>
</evidence>
<dbReference type="InterPro" id="IPR046955">
    <property type="entry name" value="PHR1-like"/>
</dbReference>
<dbReference type="RefSeq" id="XP_010908088.1">
    <property type="nucleotide sequence ID" value="XM_010909786.3"/>
</dbReference>
<feature type="region of interest" description="Disordered" evidence="5">
    <location>
        <begin position="83"/>
        <end position="103"/>
    </location>
</feature>
<dbReference type="GO" id="GO:0003700">
    <property type="term" value="F:DNA-binding transcription factor activity"/>
    <property type="evidence" value="ECO:0007669"/>
    <property type="project" value="InterPro"/>
</dbReference>
<evidence type="ECO:0000256" key="2">
    <source>
        <dbReference type="ARBA" id="ARBA00023125"/>
    </source>
</evidence>
<evidence type="ECO:0000256" key="4">
    <source>
        <dbReference type="ARBA" id="ARBA00023242"/>
    </source>
</evidence>
<keyword evidence="4" id="KW-0539">Nucleus</keyword>
<dbReference type="AlphaFoldDB" id="A0A6I9QEI5"/>
<dbReference type="Pfam" id="PF14379">
    <property type="entry name" value="Myb_CC_LHEQLE"/>
    <property type="match status" value="1"/>
</dbReference>
<keyword evidence="1" id="KW-0805">Transcription regulation</keyword>
<dbReference type="PANTHER" id="PTHR31499">
    <property type="entry name" value="MYB FAMILY TRANSCRIPTION FACTOR PHL11"/>
    <property type="match status" value="1"/>
</dbReference>
<evidence type="ECO:0000259" key="6">
    <source>
        <dbReference type="PROSITE" id="PS51294"/>
    </source>
</evidence>
<sequence length="302" mass="32672">MYPKGGEFNGSLDGASLLRDASHLLTNDPKPRLRWTAELHDRFVDAVNQLGGPDKATPKTIMKTMGVKGLTLYHLKSHLQKYRLGKQSSKESSENSKGGTSLSRSLLSAGVVENQGTGSSSSSPSSRLMAQDLNDGCNEAMRVQMELQRQLHEQLEVQRHLQIRIEAQGKYLHSMLERACNALINPNLALVGLASIRCDLSELPNVETDDCLGHPHVSLKLPSLSEIAAACMEEKSLNRAIAQIAECSVDSCLTSTESPGRAPVLGSQAAALRKGLCPLLGTDEAHAWDGDVHEDGQWVSSI</sequence>
<evidence type="ECO:0000313" key="8">
    <source>
        <dbReference type="RefSeq" id="XP_010908088.1"/>
    </source>
</evidence>
<dbReference type="NCBIfam" id="TIGR01557">
    <property type="entry name" value="myb_SHAQKYF"/>
    <property type="match status" value="1"/>
</dbReference>
<dbReference type="OrthoDB" id="551907at2759"/>
<dbReference type="Pfam" id="PF00249">
    <property type="entry name" value="Myb_DNA-binding"/>
    <property type="match status" value="1"/>
</dbReference>
<evidence type="ECO:0000256" key="5">
    <source>
        <dbReference type="SAM" id="MobiDB-lite"/>
    </source>
</evidence>
<dbReference type="InParanoid" id="A0A6I9QEI5"/>
<dbReference type="FunFam" id="1.10.10.60:FF:000002">
    <property type="entry name" value="Myb family transcription factor"/>
    <property type="match status" value="1"/>
</dbReference>
<accession>A0A6I9QEI5</accession>
<dbReference type="SUPFAM" id="SSF46689">
    <property type="entry name" value="Homeodomain-like"/>
    <property type="match status" value="1"/>
</dbReference>
<dbReference type="PANTHER" id="PTHR31499:SF6">
    <property type="entry name" value="PROTEIN PHR1-LIKE 2"/>
    <property type="match status" value="1"/>
</dbReference>
<feature type="region of interest" description="Disordered" evidence="5">
    <location>
        <begin position="112"/>
        <end position="131"/>
    </location>
</feature>
<evidence type="ECO:0000313" key="7">
    <source>
        <dbReference type="Proteomes" id="UP000504607"/>
    </source>
</evidence>
<dbReference type="InterPro" id="IPR006447">
    <property type="entry name" value="Myb_dom_plants"/>
</dbReference>
<dbReference type="InterPro" id="IPR009057">
    <property type="entry name" value="Homeodomain-like_sf"/>
</dbReference>
<keyword evidence="3" id="KW-0804">Transcription</keyword>
<proteinExistence type="predicted"/>
<dbReference type="InterPro" id="IPR001005">
    <property type="entry name" value="SANT/Myb"/>
</dbReference>
<reference evidence="8" key="1">
    <citation type="submission" date="2025-08" db="UniProtKB">
        <authorList>
            <consortium name="RefSeq"/>
        </authorList>
    </citation>
    <scope>IDENTIFICATION</scope>
</reference>
<name>A0A6I9QEI5_ELAGV</name>
<protein>
    <submittedName>
        <fullName evidence="8">Protein PHR1-LIKE 2 isoform X1</fullName>
    </submittedName>
</protein>
<keyword evidence="2" id="KW-0238">DNA-binding</keyword>
<dbReference type="PROSITE" id="PS51294">
    <property type="entry name" value="HTH_MYB"/>
    <property type="match status" value="1"/>
</dbReference>
<organism evidence="7 8">
    <name type="scientific">Elaeis guineensis var. tenera</name>
    <name type="common">Oil palm</name>
    <dbReference type="NCBI Taxonomy" id="51953"/>
    <lineage>
        <taxon>Eukaryota</taxon>
        <taxon>Viridiplantae</taxon>
        <taxon>Streptophyta</taxon>
        <taxon>Embryophyta</taxon>
        <taxon>Tracheophyta</taxon>
        <taxon>Spermatophyta</taxon>
        <taxon>Magnoliopsida</taxon>
        <taxon>Liliopsida</taxon>
        <taxon>Arecaceae</taxon>
        <taxon>Arecoideae</taxon>
        <taxon>Cocoseae</taxon>
        <taxon>Elaeidinae</taxon>
        <taxon>Elaeis</taxon>
    </lineage>
</organism>
<keyword evidence="7" id="KW-1185">Reference proteome</keyword>
<dbReference type="GeneID" id="105034576"/>
<dbReference type="Proteomes" id="UP000504607">
    <property type="component" value="Unplaced"/>
</dbReference>
<dbReference type="GO" id="GO:0003677">
    <property type="term" value="F:DNA binding"/>
    <property type="evidence" value="ECO:0007669"/>
    <property type="project" value="UniProtKB-KW"/>
</dbReference>
<dbReference type="InterPro" id="IPR025756">
    <property type="entry name" value="Myb_CC_LHEQLE"/>
</dbReference>
<dbReference type="Gene3D" id="1.10.10.60">
    <property type="entry name" value="Homeodomain-like"/>
    <property type="match status" value="1"/>
</dbReference>